<dbReference type="Proteomes" id="UP000761264">
    <property type="component" value="Unassembled WGS sequence"/>
</dbReference>
<dbReference type="SUPFAM" id="SSF53254">
    <property type="entry name" value="Phosphoglycerate mutase-like"/>
    <property type="match status" value="1"/>
</dbReference>
<comment type="caution">
    <text evidence="3">The sequence shown here is derived from an EMBL/GenBank/DDBJ whole genome shotgun (WGS) entry which is preliminary data.</text>
</comment>
<dbReference type="InterPro" id="IPR013078">
    <property type="entry name" value="His_Pase_superF_clade-1"/>
</dbReference>
<dbReference type="RefSeq" id="WP_167229717.1">
    <property type="nucleotide sequence ID" value="NZ_JAAQPH010000025.1"/>
</dbReference>
<organism evidence="3 4">
    <name type="scientific">Pelagibius litoralis</name>
    <dbReference type="NCBI Taxonomy" id="374515"/>
    <lineage>
        <taxon>Bacteria</taxon>
        <taxon>Pseudomonadati</taxon>
        <taxon>Pseudomonadota</taxon>
        <taxon>Alphaproteobacteria</taxon>
        <taxon>Rhodospirillales</taxon>
        <taxon>Rhodovibrionaceae</taxon>
        <taxon>Pelagibius</taxon>
    </lineage>
</organism>
<dbReference type="PANTHER" id="PTHR48100:SF1">
    <property type="entry name" value="HISTIDINE PHOSPHATASE FAMILY PROTEIN-RELATED"/>
    <property type="match status" value="1"/>
</dbReference>
<sequence>MILVRHGQSHFNVHFAKTRIDPGIVDPGLTEEGERQAQAAGEGLTGQGIKRIVASPYWRTLHTAEIIAETLGLPVAIDPRVRERYFFTCDIGSHRSDLTARWPGFGFGDLPERWWPEEEETEDALGLRCADFRSAMLEQGRWDGLLIVSHWGFIRGLTGEAVGNGVALRFDPHQGAVSAAL</sequence>
<gene>
    <name evidence="3" type="ORF">HBA54_24280</name>
</gene>
<dbReference type="PANTHER" id="PTHR48100">
    <property type="entry name" value="BROAD-SPECIFICITY PHOSPHATASE YOR283W-RELATED"/>
    <property type="match status" value="1"/>
</dbReference>
<dbReference type="Gene3D" id="3.40.50.1240">
    <property type="entry name" value="Phosphoglycerate mutase-like"/>
    <property type="match status" value="1"/>
</dbReference>
<evidence type="ECO:0000256" key="2">
    <source>
        <dbReference type="PIRSR" id="PIRSR613078-2"/>
    </source>
</evidence>
<dbReference type="Pfam" id="PF00300">
    <property type="entry name" value="His_Phos_1"/>
    <property type="match status" value="1"/>
</dbReference>
<dbReference type="InterPro" id="IPR029033">
    <property type="entry name" value="His_PPase_superfam"/>
</dbReference>
<dbReference type="GO" id="GO:0005737">
    <property type="term" value="C:cytoplasm"/>
    <property type="evidence" value="ECO:0007669"/>
    <property type="project" value="TreeGrafter"/>
</dbReference>
<evidence type="ECO:0000313" key="3">
    <source>
        <dbReference type="EMBL" id="NIA71716.1"/>
    </source>
</evidence>
<reference evidence="3" key="1">
    <citation type="submission" date="2020-03" db="EMBL/GenBank/DDBJ databases">
        <title>Genome of Pelagibius litoralis DSM 21314T.</title>
        <authorList>
            <person name="Wang G."/>
        </authorList>
    </citation>
    <scope>NUCLEOTIDE SEQUENCE</scope>
    <source>
        <strain evidence="3">DSM 21314</strain>
    </source>
</reference>
<dbReference type="CDD" id="cd07067">
    <property type="entry name" value="HP_PGM_like"/>
    <property type="match status" value="1"/>
</dbReference>
<protein>
    <submittedName>
        <fullName evidence="3">Histidine phosphatase family protein</fullName>
    </submittedName>
</protein>
<keyword evidence="4" id="KW-1185">Reference proteome</keyword>
<feature type="binding site" evidence="2">
    <location>
        <begin position="5"/>
        <end position="12"/>
    </location>
    <ligand>
        <name>substrate</name>
    </ligand>
</feature>
<dbReference type="GO" id="GO:0016791">
    <property type="term" value="F:phosphatase activity"/>
    <property type="evidence" value="ECO:0007669"/>
    <property type="project" value="TreeGrafter"/>
</dbReference>
<feature type="binding site" evidence="2">
    <location>
        <position position="59"/>
    </location>
    <ligand>
        <name>substrate</name>
    </ligand>
</feature>
<feature type="active site" description="Proton donor/acceptor" evidence="1">
    <location>
        <position position="83"/>
    </location>
</feature>
<dbReference type="EMBL" id="JAAQPH010000025">
    <property type="protein sequence ID" value="NIA71716.1"/>
    <property type="molecule type" value="Genomic_DNA"/>
</dbReference>
<dbReference type="AlphaFoldDB" id="A0A967KHX7"/>
<accession>A0A967KHX7</accession>
<dbReference type="InterPro" id="IPR050275">
    <property type="entry name" value="PGM_Phosphatase"/>
</dbReference>
<dbReference type="SMART" id="SM00855">
    <property type="entry name" value="PGAM"/>
    <property type="match status" value="1"/>
</dbReference>
<evidence type="ECO:0000256" key="1">
    <source>
        <dbReference type="PIRSR" id="PIRSR613078-1"/>
    </source>
</evidence>
<proteinExistence type="predicted"/>
<name>A0A967KHX7_9PROT</name>
<feature type="active site" description="Tele-phosphohistidine intermediate" evidence="1">
    <location>
        <position position="6"/>
    </location>
</feature>
<evidence type="ECO:0000313" key="4">
    <source>
        <dbReference type="Proteomes" id="UP000761264"/>
    </source>
</evidence>